<dbReference type="OrthoDB" id="6089527at2"/>
<name>A0A443ZTN2_9PSED</name>
<proteinExistence type="predicted"/>
<evidence type="ECO:0000313" key="3">
    <source>
        <dbReference type="Proteomes" id="UP000288983"/>
    </source>
</evidence>
<evidence type="ECO:0000313" key="2">
    <source>
        <dbReference type="EMBL" id="RWU23082.1"/>
    </source>
</evidence>
<keyword evidence="1" id="KW-1133">Transmembrane helix</keyword>
<evidence type="ECO:0000256" key="1">
    <source>
        <dbReference type="SAM" id="Phobius"/>
    </source>
</evidence>
<dbReference type="AlphaFoldDB" id="A0A443ZTN2"/>
<accession>A0A443ZTN2</accession>
<dbReference type="RefSeq" id="WP_128323631.1">
    <property type="nucleotide sequence ID" value="NZ_JADUCM010000001.1"/>
</dbReference>
<gene>
    <name evidence="2" type="ORF">DM813_12255</name>
</gene>
<keyword evidence="1" id="KW-0812">Transmembrane</keyword>
<feature type="transmembrane region" description="Helical" evidence="1">
    <location>
        <begin position="38"/>
        <end position="56"/>
    </location>
</feature>
<comment type="caution">
    <text evidence="2">The sequence shown here is derived from an EMBL/GenBank/DDBJ whole genome shotgun (WGS) entry which is preliminary data.</text>
</comment>
<reference evidence="2 3" key="1">
    <citation type="submission" date="2018-06" db="EMBL/GenBank/DDBJ databases">
        <title>Bacteria isolated from soil of Wuhan.</title>
        <authorList>
            <person name="Wei X."/>
            <person name="Chunhua H."/>
        </authorList>
    </citation>
    <scope>NUCLEOTIDE SEQUENCE [LARGE SCALE GENOMIC DNA]</scope>
    <source>
        <strain evidence="3">xwS2</strain>
    </source>
</reference>
<sequence length="59" mass="6609">MNSQVDEARAQDLERRIRAYEELERRAHWPGALSVRDVVALCLLTLVMVAGAYLLGGQP</sequence>
<dbReference type="Proteomes" id="UP000288983">
    <property type="component" value="Unassembled WGS sequence"/>
</dbReference>
<dbReference type="STRING" id="237609.PSAKL28_29070"/>
<dbReference type="EMBL" id="QJRG01000042">
    <property type="protein sequence ID" value="RWU23082.1"/>
    <property type="molecule type" value="Genomic_DNA"/>
</dbReference>
<organism evidence="2 3">
    <name type="scientific">Pseudomonas alkylphenolica</name>
    <dbReference type="NCBI Taxonomy" id="237609"/>
    <lineage>
        <taxon>Bacteria</taxon>
        <taxon>Pseudomonadati</taxon>
        <taxon>Pseudomonadota</taxon>
        <taxon>Gammaproteobacteria</taxon>
        <taxon>Pseudomonadales</taxon>
        <taxon>Pseudomonadaceae</taxon>
        <taxon>Pseudomonas</taxon>
    </lineage>
</organism>
<protein>
    <submittedName>
        <fullName evidence="2">Uncharacterized protein</fullName>
    </submittedName>
</protein>
<keyword evidence="1" id="KW-0472">Membrane</keyword>